<sequence length="115" mass="12225">MSDDFDGLIEGVAELLGELVSLVDFSSSSSSAVAGAALAPAAEVPHPDYPAGCEFRVKENDWWDGIDTGDVLTVVKSSMHDVLFELPNGRKLNVPMGVIDDFERIPDAAKGSSEE</sequence>
<reference evidence="1" key="1">
    <citation type="submission" date="2024-07" db="EMBL/GenBank/DDBJ databases">
        <authorList>
            <person name="Bringhurst R.M."/>
            <person name="Homer T.E."/>
        </authorList>
    </citation>
    <scope>NUCLEOTIDE SEQUENCE</scope>
</reference>
<name>A0AB39CEH6_9VIRU</name>
<evidence type="ECO:0000313" key="1">
    <source>
        <dbReference type="EMBL" id="XDJ15256.1"/>
    </source>
</evidence>
<organism evidence="1">
    <name type="scientific">Pseudomonas phage HRDY3</name>
    <dbReference type="NCBI Taxonomy" id="3236930"/>
    <lineage>
        <taxon>Viruses</taxon>
    </lineage>
</organism>
<proteinExistence type="predicted"/>
<protein>
    <submittedName>
        <fullName evidence="1">Uncharacterized protein</fullName>
    </submittedName>
</protein>
<accession>A0AB39CEH6</accession>
<dbReference type="EMBL" id="PQ015379">
    <property type="protein sequence ID" value="XDJ15256.1"/>
    <property type="molecule type" value="Genomic_DNA"/>
</dbReference>